<protein>
    <submittedName>
        <fullName evidence="2">Uncharacterized protein</fullName>
    </submittedName>
</protein>
<comment type="caution">
    <text evidence="2">The sequence shown here is derived from an EMBL/GenBank/DDBJ whole genome shotgun (WGS) entry which is preliminary data.</text>
</comment>
<dbReference type="OrthoDB" id="1440397at2"/>
<sequence length="287" mass="33190">MKRKVAILFTYTLFIINSVHGQNPLYNLNNLPLTDKEVRAPVFDTFSKYFFKIDSTKNNLFIQDIRQSKQGEIHFYQWLNEIPLEELNSNSFQVKKQDNLISLEINSSSSILNYMFQEEQTISVATFARKLELGPWDYTEALYSEMIKTVEAISTLLPNEKTQADVKKDKENSGFKYIASKIQAMNPEIAKDSTIGNGYYFKQIVNDDGSMIYPDIVKKIKKVLKSEKIDIKAPLPIIIYATNQGVIESIIYLNHPSEQYVNIDISKFEPIEIRNSNHPTKYTFLIK</sequence>
<feature type="signal peptide" evidence="1">
    <location>
        <begin position="1"/>
        <end position="21"/>
    </location>
</feature>
<dbReference type="RefSeq" id="WP_053224513.1">
    <property type="nucleotide sequence ID" value="NZ_JSVA01000017.1"/>
</dbReference>
<keyword evidence="1" id="KW-0732">Signal</keyword>
<dbReference type="PATRIC" id="fig|1566026.4.peg.1267"/>
<name>A0A0L8AI80_9BACT</name>
<reference evidence="3" key="1">
    <citation type="submission" date="2014-11" db="EMBL/GenBank/DDBJ databases">
        <title>Genome sequencing of Roseivirga sp. D-25.</title>
        <authorList>
            <person name="Selvaratnam C."/>
            <person name="Thevarajoo S."/>
            <person name="Goh K.M."/>
            <person name="Eee R."/>
            <person name="Chan K.-G."/>
            <person name="Chong C.S."/>
        </authorList>
    </citation>
    <scope>NUCLEOTIDE SEQUENCE [LARGE SCALE GENOMIC DNA]</scope>
    <source>
        <strain evidence="3">D-25</strain>
    </source>
</reference>
<dbReference type="EMBL" id="JSVA01000017">
    <property type="protein sequence ID" value="KOF01991.1"/>
    <property type="molecule type" value="Genomic_DNA"/>
</dbReference>
<accession>A0A0L8AI80</accession>
<evidence type="ECO:0000313" key="2">
    <source>
        <dbReference type="EMBL" id="KOF01991.1"/>
    </source>
</evidence>
<keyword evidence="3" id="KW-1185">Reference proteome</keyword>
<dbReference type="Proteomes" id="UP000036908">
    <property type="component" value="Unassembled WGS sequence"/>
</dbReference>
<proteinExistence type="predicted"/>
<feature type="chain" id="PRO_5005580441" evidence="1">
    <location>
        <begin position="22"/>
        <end position="287"/>
    </location>
</feature>
<organism evidence="2 3">
    <name type="scientific">Roseivirga seohaensis subsp. aquiponti</name>
    <dbReference type="NCBI Taxonomy" id="1566026"/>
    <lineage>
        <taxon>Bacteria</taxon>
        <taxon>Pseudomonadati</taxon>
        <taxon>Bacteroidota</taxon>
        <taxon>Cytophagia</taxon>
        <taxon>Cytophagales</taxon>
        <taxon>Roseivirgaceae</taxon>
        <taxon>Roseivirga</taxon>
    </lineage>
</organism>
<dbReference type="AlphaFoldDB" id="A0A0L8AI80"/>
<evidence type="ECO:0000256" key="1">
    <source>
        <dbReference type="SAM" id="SignalP"/>
    </source>
</evidence>
<gene>
    <name evidence="2" type="ORF">OB69_14770</name>
</gene>
<evidence type="ECO:0000313" key="3">
    <source>
        <dbReference type="Proteomes" id="UP000036908"/>
    </source>
</evidence>